<evidence type="ECO:0000313" key="3">
    <source>
        <dbReference type="EMBL" id="GAA4242622.1"/>
    </source>
</evidence>
<evidence type="ECO:0000313" key="4">
    <source>
        <dbReference type="Proteomes" id="UP001501682"/>
    </source>
</evidence>
<dbReference type="RefSeq" id="WP_334467296.1">
    <property type="nucleotide sequence ID" value="NZ_BAABCB010000015.1"/>
</dbReference>
<reference evidence="4" key="1">
    <citation type="journal article" date="2019" name="Int. J. Syst. Evol. Microbiol.">
        <title>The Global Catalogue of Microorganisms (GCM) 10K type strain sequencing project: providing services to taxonomists for standard genome sequencing and annotation.</title>
        <authorList>
            <consortium name="The Broad Institute Genomics Platform"/>
            <consortium name="The Broad Institute Genome Sequencing Center for Infectious Disease"/>
            <person name="Wu L."/>
            <person name="Ma J."/>
        </authorList>
    </citation>
    <scope>NUCLEOTIDE SEQUENCE [LARGE SCALE GENOMIC DNA]</scope>
    <source>
        <strain evidence="4">JCM 17633</strain>
    </source>
</reference>
<evidence type="ECO:0000256" key="1">
    <source>
        <dbReference type="SAM" id="SignalP"/>
    </source>
</evidence>
<accession>A0ABP8CRP0</accession>
<organism evidence="3 4">
    <name type="scientific">Winogradskyella damuponensis</name>
    <dbReference type="NCBI Taxonomy" id="943939"/>
    <lineage>
        <taxon>Bacteria</taxon>
        <taxon>Pseudomonadati</taxon>
        <taxon>Bacteroidota</taxon>
        <taxon>Flavobacteriia</taxon>
        <taxon>Flavobacteriales</taxon>
        <taxon>Flavobacteriaceae</taxon>
        <taxon>Winogradskyella</taxon>
    </lineage>
</organism>
<dbReference type="Pfam" id="PF14240">
    <property type="entry name" value="YHYH"/>
    <property type="match status" value="1"/>
</dbReference>
<feature type="chain" id="PRO_5047123500" description="YHYH domain-containing protein" evidence="1">
    <location>
        <begin position="23"/>
        <end position="277"/>
    </location>
</feature>
<feature type="signal peptide" evidence="1">
    <location>
        <begin position="1"/>
        <end position="22"/>
    </location>
</feature>
<protein>
    <recommendedName>
        <fullName evidence="2">YHYH domain-containing protein</fullName>
    </recommendedName>
</protein>
<sequence>MKNIFKLLALILMLFAVTIACSSDDSSTSTDDGGDDGEVTELHAAFADFNTDNTTIALSGNNVVIQTNGLPDHTSPYWSNTTSRTITGPEGNTMTTVSSSNHPLWVEPTITSYDQMAPGNIDDFNGAYTLTVSASPTLASSSTATGLGAIGISVSGAVIYNDEEGPNIPLDNAVGSLDYTAAHTGPQSYHYHLEPKAWSNNDDDLIGIIADGFFLYGRKCNSTGTYPTDLDASGGHTSTTQHTTTAEYHYHIQNELYLNQYYILFPGDYQGTPSNIQ</sequence>
<name>A0ABP8CRP0_9FLAO</name>
<keyword evidence="1" id="KW-0732">Signal</keyword>
<dbReference type="InterPro" id="IPR025924">
    <property type="entry name" value="YHYH_dom"/>
</dbReference>
<comment type="caution">
    <text evidence="3">The sequence shown here is derived from an EMBL/GenBank/DDBJ whole genome shotgun (WGS) entry which is preliminary data.</text>
</comment>
<dbReference type="PROSITE" id="PS51257">
    <property type="entry name" value="PROKAR_LIPOPROTEIN"/>
    <property type="match status" value="1"/>
</dbReference>
<evidence type="ECO:0000259" key="2">
    <source>
        <dbReference type="Pfam" id="PF14240"/>
    </source>
</evidence>
<feature type="domain" description="YHYH" evidence="2">
    <location>
        <begin position="131"/>
        <end position="223"/>
    </location>
</feature>
<keyword evidence="4" id="KW-1185">Reference proteome</keyword>
<gene>
    <name evidence="3" type="ORF">GCM10022292_13650</name>
</gene>
<proteinExistence type="predicted"/>
<dbReference type="Proteomes" id="UP001501682">
    <property type="component" value="Unassembled WGS sequence"/>
</dbReference>
<dbReference type="EMBL" id="BAABCB010000015">
    <property type="protein sequence ID" value="GAA4242622.1"/>
    <property type="molecule type" value="Genomic_DNA"/>
</dbReference>